<dbReference type="PROSITE" id="PS50943">
    <property type="entry name" value="HTH_CROC1"/>
    <property type="match status" value="1"/>
</dbReference>
<dbReference type="SUPFAM" id="SSF47413">
    <property type="entry name" value="lambda repressor-like DNA-binding domains"/>
    <property type="match status" value="1"/>
</dbReference>
<dbReference type="PROSITE" id="PS51257">
    <property type="entry name" value="PROKAR_LIPOPROTEIN"/>
    <property type="match status" value="1"/>
</dbReference>
<dbReference type="Proteomes" id="UP000678513">
    <property type="component" value="Chromosome"/>
</dbReference>
<gene>
    <name evidence="2" type="ORF">J5A65_03580</name>
</gene>
<keyword evidence="3" id="KW-1185">Reference proteome</keyword>
<dbReference type="CDD" id="cd00093">
    <property type="entry name" value="HTH_XRE"/>
    <property type="match status" value="1"/>
</dbReference>
<organism evidence="2 3">
    <name type="scientific">Arachnia rubra</name>
    <dbReference type="NCBI Taxonomy" id="1547448"/>
    <lineage>
        <taxon>Bacteria</taxon>
        <taxon>Bacillati</taxon>
        <taxon>Actinomycetota</taxon>
        <taxon>Actinomycetes</taxon>
        <taxon>Propionibacteriales</taxon>
        <taxon>Propionibacteriaceae</taxon>
        <taxon>Arachnia</taxon>
    </lineage>
</organism>
<sequence length="71" mass="8028">MTRTNYAVAPGEYLEEWILEQGLSQQQVAGLLGCSRKQVNEIVNGHAPHHRRHCFPAGERGRHPRRLVASL</sequence>
<protein>
    <submittedName>
        <fullName evidence="2">Helix-turn-helix transcriptional regulator</fullName>
    </submittedName>
</protein>
<feature type="domain" description="HTH cro/C1-type" evidence="1">
    <location>
        <begin position="14"/>
        <end position="47"/>
    </location>
</feature>
<dbReference type="InterPro" id="IPR001387">
    <property type="entry name" value="Cro/C1-type_HTH"/>
</dbReference>
<name>A0ABX7Y8H5_9ACTN</name>
<evidence type="ECO:0000259" key="1">
    <source>
        <dbReference type="PROSITE" id="PS50943"/>
    </source>
</evidence>
<dbReference type="InterPro" id="IPR010982">
    <property type="entry name" value="Lambda_DNA-bd_dom_sf"/>
</dbReference>
<reference evidence="2 3" key="1">
    <citation type="submission" date="2021-03" db="EMBL/GenBank/DDBJ databases">
        <title>Human Oral Microbial Genomes.</title>
        <authorList>
            <person name="Johnston C.D."/>
            <person name="Chen T."/>
            <person name="Dewhirst F.E."/>
        </authorList>
    </citation>
    <scope>NUCLEOTIDE SEQUENCE [LARGE SCALE GENOMIC DNA]</scope>
    <source>
        <strain evidence="2 3">DSMZ 100122</strain>
    </source>
</reference>
<dbReference type="Gene3D" id="1.10.260.40">
    <property type="entry name" value="lambda repressor-like DNA-binding domains"/>
    <property type="match status" value="1"/>
</dbReference>
<dbReference type="EMBL" id="CP072384">
    <property type="protein sequence ID" value="QUC08828.1"/>
    <property type="molecule type" value="Genomic_DNA"/>
</dbReference>
<proteinExistence type="predicted"/>
<accession>A0ABX7Y8H5</accession>
<dbReference type="Pfam" id="PF01381">
    <property type="entry name" value="HTH_3"/>
    <property type="match status" value="1"/>
</dbReference>
<evidence type="ECO:0000313" key="3">
    <source>
        <dbReference type="Proteomes" id="UP000678513"/>
    </source>
</evidence>
<evidence type="ECO:0000313" key="2">
    <source>
        <dbReference type="EMBL" id="QUC08828.1"/>
    </source>
</evidence>